<gene>
    <name evidence="1" type="ORF">dnm_097530</name>
</gene>
<dbReference type="AlphaFoldDB" id="A0A975BXM1"/>
<organism evidence="1 2">
    <name type="scientific">Desulfonema magnum</name>
    <dbReference type="NCBI Taxonomy" id="45655"/>
    <lineage>
        <taxon>Bacteria</taxon>
        <taxon>Pseudomonadati</taxon>
        <taxon>Thermodesulfobacteriota</taxon>
        <taxon>Desulfobacteria</taxon>
        <taxon>Desulfobacterales</taxon>
        <taxon>Desulfococcaceae</taxon>
        <taxon>Desulfonema</taxon>
    </lineage>
</organism>
<proteinExistence type="predicted"/>
<evidence type="ECO:0000313" key="2">
    <source>
        <dbReference type="Proteomes" id="UP000663722"/>
    </source>
</evidence>
<keyword evidence="2" id="KW-1185">Reference proteome</keyword>
<dbReference type="Proteomes" id="UP000663722">
    <property type="component" value="Chromosome"/>
</dbReference>
<sequence length="84" mass="9844">MGTCVLKISLSDDMLEEIDKHKQLRQKQSIEEAVVDLIDYALKFPQYFTNFDWKKAEHEADHEISFGKTESFDMAEDFIADLKK</sequence>
<reference evidence="1" key="1">
    <citation type="journal article" date="2021" name="Microb. Physiol.">
        <title>Proteogenomic Insights into the Physiology of Marine, Sulfate-Reducing, Filamentous Desulfonema limicola and Desulfonema magnum.</title>
        <authorList>
            <person name="Schnaars V."/>
            <person name="Wohlbrand L."/>
            <person name="Scheve S."/>
            <person name="Hinrichs C."/>
            <person name="Reinhardt R."/>
            <person name="Rabus R."/>
        </authorList>
    </citation>
    <scope>NUCLEOTIDE SEQUENCE</scope>
    <source>
        <strain evidence="1">4be13</strain>
    </source>
</reference>
<name>A0A975BXM1_9BACT</name>
<evidence type="ECO:0000313" key="1">
    <source>
        <dbReference type="EMBL" id="QTA93649.1"/>
    </source>
</evidence>
<protein>
    <submittedName>
        <fullName evidence="1">Uncharacterized protein</fullName>
    </submittedName>
</protein>
<dbReference type="EMBL" id="CP061800">
    <property type="protein sequence ID" value="QTA93649.1"/>
    <property type="molecule type" value="Genomic_DNA"/>
</dbReference>
<accession>A0A975BXM1</accession>
<dbReference type="KEGG" id="dmm:dnm_097530"/>
<dbReference type="RefSeq" id="WP_207680510.1">
    <property type="nucleotide sequence ID" value="NZ_CP061800.1"/>
</dbReference>